<evidence type="ECO:0000313" key="2">
    <source>
        <dbReference type="Proteomes" id="UP000551501"/>
    </source>
</evidence>
<protein>
    <submittedName>
        <fullName evidence="1">Uncharacterized protein</fullName>
    </submittedName>
</protein>
<dbReference type="AlphaFoldDB" id="A0A840F0W8"/>
<gene>
    <name evidence="1" type="ORF">BKA16_000552</name>
</gene>
<dbReference type="EMBL" id="JACIFP010000001">
    <property type="protein sequence ID" value="MBB4134000.1"/>
    <property type="molecule type" value="Genomic_DNA"/>
</dbReference>
<sequence>MVWERRYLDDDPVFTVAARLGDSPEAHVVSEKLCILREQAPVVGGTVVVIHDQHTDLPTGVTVLIEADPAGLCDPEALEKYPPAPRRITELTVKDTA</sequence>
<evidence type="ECO:0000313" key="1">
    <source>
        <dbReference type="EMBL" id="MBB4134000.1"/>
    </source>
</evidence>
<dbReference type="RefSeq" id="WP_183369224.1">
    <property type="nucleotide sequence ID" value="NZ_BAABHL010000079.1"/>
</dbReference>
<proteinExistence type="predicted"/>
<organism evidence="1 2">
    <name type="scientific">Gordonia humi</name>
    <dbReference type="NCBI Taxonomy" id="686429"/>
    <lineage>
        <taxon>Bacteria</taxon>
        <taxon>Bacillati</taxon>
        <taxon>Actinomycetota</taxon>
        <taxon>Actinomycetes</taxon>
        <taxon>Mycobacteriales</taxon>
        <taxon>Gordoniaceae</taxon>
        <taxon>Gordonia</taxon>
    </lineage>
</organism>
<comment type="caution">
    <text evidence="1">The sequence shown here is derived from an EMBL/GenBank/DDBJ whole genome shotgun (WGS) entry which is preliminary data.</text>
</comment>
<accession>A0A840F0W8</accession>
<keyword evidence="2" id="KW-1185">Reference proteome</keyword>
<reference evidence="1 2" key="1">
    <citation type="submission" date="2020-08" db="EMBL/GenBank/DDBJ databases">
        <title>Sequencing the genomes of 1000 actinobacteria strains.</title>
        <authorList>
            <person name="Klenk H.-P."/>
        </authorList>
    </citation>
    <scope>NUCLEOTIDE SEQUENCE [LARGE SCALE GENOMIC DNA]</scope>
    <source>
        <strain evidence="1 2">DSM 45298</strain>
    </source>
</reference>
<name>A0A840F0W8_9ACTN</name>
<dbReference type="Proteomes" id="UP000551501">
    <property type="component" value="Unassembled WGS sequence"/>
</dbReference>